<dbReference type="AlphaFoldDB" id="A0A0H1BL59"/>
<evidence type="ECO:0000313" key="3">
    <source>
        <dbReference type="Proteomes" id="UP000053573"/>
    </source>
</evidence>
<accession>A0A0H1BL59</accession>
<sequence length="310" mass="34714">MSSFMRLPGIVSSGRKPGNAEGLNGNGTGYTSGQRNAHRDADYLDADLNVNGRNYNTNDRNDGCYMSRAEKRILRPKTTISIGGVGGKTSTNRQFAILNVPLQTYQGYRFTLSGLFHIVPGLPCPMLITNDILAPYNDGLFWLQPRTLKSRILNRQSENKGNIEVRYHILWDLICKETPKELPQARPPDFDMTNWAQVSHAEALAGASTAQSPTNPLRMEHTAPMGATIYGNDDTAAKLSEVLHAYDIWEDKANVAQADQDRWMRVPLKENWQAEFKKSKAMLPTHSYGHKSISQKRQKSCHRPGLNSEL</sequence>
<evidence type="ECO:0000313" key="2">
    <source>
        <dbReference type="EMBL" id="KLJ11777.1"/>
    </source>
</evidence>
<name>A0A0H1BL59_9EURO</name>
<feature type="region of interest" description="Disordered" evidence="1">
    <location>
        <begin position="1"/>
        <end position="36"/>
    </location>
</feature>
<organism evidence="2 3">
    <name type="scientific">Blastomyces silverae</name>
    <dbReference type="NCBI Taxonomy" id="2060906"/>
    <lineage>
        <taxon>Eukaryota</taxon>
        <taxon>Fungi</taxon>
        <taxon>Dikarya</taxon>
        <taxon>Ascomycota</taxon>
        <taxon>Pezizomycotina</taxon>
        <taxon>Eurotiomycetes</taxon>
        <taxon>Eurotiomycetidae</taxon>
        <taxon>Onygenales</taxon>
        <taxon>Ajellomycetaceae</taxon>
        <taxon>Blastomyces</taxon>
    </lineage>
</organism>
<dbReference type="Proteomes" id="UP000053573">
    <property type="component" value="Unassembled WGS sequence"/>
</dbReference>
<proteinExistence type="predicted"/>
<dbReference type="OrthoDB" id="3929326at2759"/>
<comment type="caution">
    <text evidence="2">The sequence shown here is derived from an EMBL/GenBank/DDBJ whole genome shotgun (WGS) entry which is preliminary data.</text>
</comment>
<reference evidence="3" key="1">
    <citation type="journal article" date="2015" name="PLoS Genet.">
        <title>The dynamic genome and transcriptome of the human fungal pathogen Blastomyces and close relative Emmonsia.</title>
        <authorList>
            <person name="Munoz J.F."/>
            <person name="Gauthier G.M."/>
            <person name="Desjardins C.A."/>
            <person name="Gallo J.E."/>
            <person name="Holder J."/>
            <person name="Sullivan T.D."/>
            <person name="Marty A.J."/>
            <person name="Carmen J.C."/>
            <person name="Chen Z."/>
            <person name="Ding L."/>
            <person name="Gujja S."/>
            <person name="Magrini V."/>
            <person name="Misas E."/>
            <person name="Mitreva M."/>
            <person name="Priest M."/>
            <person name="Saif S."/>
            <person name="Whiston E.A."/>
            <person name="Young S."/>
            <person name="Zeng Q."/>
            <person name="Goldman W.E."/>
            <person name="Mardis E.R."/>
            <person name="Taylor J.W."/>
            <person name="McEwen J.G."/>
            <person name="Clay O.K."/>
            <person name="Klein B.S."/>
            <person name="Cuomo C.A."/>
        </authorList>
    </citation>
    <scope>NUCLEOTIDE SEQUENCE [LARGE SCALE GENOMIC DNA]</scope>
    <source>
        <strain evidence="3">UAMH 139</strain>
    </source>
</reference>
<feature type="compositionally biased region" description="Basic residues" evidence="1">
    <location>
        <begin position="293"/>
        <end position="302"/>
    </location>
</feature>
<keyword evidence="3" id="KW-1185">Reference proteome</keyword>
<dbReference type="EMBL" id="LDEV01001371">
    <property type="protein sequence ID" value="KLJ11777.1"/>
    <property type="molecule type" value="Genomic_DNA"/>
</dbReference>
<evidence type="ECO:0000256" key="1">
    <source>
        <dbReference type="SAM" id="MobiDB-lite"/>
    </source>
</evidence>
<gene>
    <name evidence="2" type="ORF">EMPG_13065</name>
</gene>
<feature type="region of interest" description="Disordered" evidence="1">
    <location>
        <begin position="287"/>
        <end position="310"/>
    </location>
</feature>
<protein>
    <submittedName>
        <fullName evidence="2">Uncharacterized protein</fullName>
    </submittedName>
</protein>